<gene>
    <name evidence="19 20" type="primary">cobS</name>
    <name evidence="20" type="ORF">ACFSOY_18140</name>
</gene>
<feature type="transmembrane region" description="Helical" evidence="19">
    <location>
        <begin position="244"/>
        <end position="264"/>
    </location>
</feature>
<dbReference type="PANTHER" id="PTHR34148:SF1">
    <property type="entry name" value="ADENOSYLCOBINAMIDE-GDP RIBAZOLETRANSFERASE"/>
    <property type="match status" value="1"/>
</dbReference>
<evidence type="ECO:0000256" key="2">
    <source>
        <dbReference type="ARBA" id="ARBA00004651"/>
    </source>
</evidence>
<comment type="subcellular location">
    <subcellularLocation>
        <location evidence="2 19">Cell membrane</location>
        <topology evidence="2 19">Multi-pass membrane protein</topology>
    </subcellularLocation>
</comment>
<dbReference type="EC" id="2.7.8.26" evidence="5 19"/>
<evidence type="ECO:0000256" key="17">
    <source>
        <dbReference type="ARBA" id="ARBA00048623"/>
    </source>
</evidence>
<keyword evidence="13 19" id="KW-0472">Membrane</keyword>
<feature type="transmembrane region" description="Helical" evidence="19">
    <location>
        <begin position="134"/>
        <end position="154"/>
    </location>
</feature>
<comment type="function">
    <text evidence="14 19">Joins adenosylcobinamide-GDP and alpha-ribazole to generate adenosylcobalamin (Ado-cobalamin). Also synthesizes adenosylcobalamin 5'-phosphate from adenosylcobinamide-GDP and alpha-ribazole 5'-phosphate.</text>
</comment>
<evidence type="ECO:0000256" key="9">
    <source>
        <dbReference type="ARBA" id="ARBA00022679"/>
    </source>
</evidence>
<dbReference type="Pfam" id="PF02654">
    <property type="entry name" value="CobS"/>
    <property type="match status" value="1"/>
</dbReference>
<evidence type="ECO:0000256" key="10">
    <source>
        <dbReference type="ARBA" id="ARBA00022692"/>
    </source>
</evidence>
<evidence type="ECO:0000256" key="5">
    <source>
        <dbReference type="ARBA" id="ARBA00013200"/>
    </source>
</evidence>
<evidence type="ECO:0000313" key="21">
    <source>
        <dbReference type="Proteomes" id="UP001597343"/>
    </source>
</evidence>
<dbReference type="PANTHER" id="PTHR34148">
    <property type="entry name" value="ADENOSYLCOBINAMIDE-GDP RIBAZOLETRANSFERASE"/>
    <property type="match status" value="1"/>
</dbReference>
<dbReference type="NCBIfam" id="TIGR00317">
    <property type="entry name" value="cobS"/>
    <property type="match status" value="1"/>
</dbReference>
<evidence type="ECO:0000256" key="13">
    <source>
        <dbReference type="ARBA" id="ARBA00023136"/>
    </source>
</evidence>
<reference evidence="21" key="1">
    <citation type="journal article" date="2019" name="Int. J. Syst. Evol. Microbiol.">
        <title>The Global Catalogue of Microorganisms (GCM) 10K type strain sequencing project: providing services to taxonomists for standard genome sequencing and annotation.</title>
        <authorList>
            <consortium name="The Broad Institute Genomics Platform"/>
            <consortium name="The Broad Institute Genome Sequencing Center for Infectious Disease"/>
            <person name="Wu L."/>
            <person name="Ma J."/>
        </authorList>
    </citation>
    <scope>NUCLEOTIDE SEQUENCE [LARGE SCALE GENOMIC DNA]</scope>
    <source>
        <strain evidence="21">CGMCC 1.13574</strain>
    </source>
</reference>
<evidence type="ECO:0000256" key="18">
    <source>
        <dbReference type="ARBA" id="ARBA00049504"/>
    </source>
</evidence>
<evidence type="ECO:0000256" key="15">
    <source>
        <dbReference type="ARBA" id="ARBA00032605"/>
    </source>
</evidence>
<dbReference type="HAMAP" id="MF_00719">
    <property type="entry name" value="CobS"/>
    <property type="match status" value="1"/>
</dbReference>
<keyword evidence="21" id="KW-1185">Reference proteome</keyword>
<dbReference type="Proteomes" id="UP001597343">
    <property type="component" value="Unassembled WGS sequence"/>
</dbReference>
<evidence type="ECO:0000256" key="16">
    <source>
        <dbReference type="ARBA" id="ARBA00032853"/>
    </source>
</evidence>
<comment type="catalytic activity">
    <reaction evidence="18 19">
        <text>alpha-ribazole 5'-phosphate + adenosylcob(III)inamide-GDP = adenosylcob(III)alamin 5'-phosphate + GMP + H(+)</text>
        <dbReference type="Rhea" id="RHEA:23560"/>
        <dbReference type="ChEBI" id="CHEBI:15378"/>
        <dbReference type="ChEBI" id="CHEBI:57918"/>
        <dbReference type="ChEBI" id="CHEBI:58115"/>
        <dbReference type="ChEBI" id="CHEBI:60487"/>
        <dbReference type="ChEBI" id="CHEBI:60493"/>
        <dbReference type="EC" id="2.7.8.26"/>
    </reaction>
</comment>
<feature type="transmembrane region" description="Helical" evidence="19">
    <location>
        <begin position="61"/>
        <end position="80"/>
    </location>
</feature>
<name>A0ABW5A1B5_9BACL</name>
<evidence type="ECO:0000256" key="14">
    <source>
        <dbReference type="ARBA" id="ARBA00025228"/>
    </source>
</evidence>
<dbReference type="EMBL" id="JBHUIO010000011">
    <property type="protein sequence ID" value="MFD2171888.1"/>
    <property type="molecule type" value="Genomic_DNA"/>
</dbReference>
<feature type="transmembrane region" description="Helical" evidence="19">
    <location>
        <begin position="204"/>
        <end position="232"/>
    </location>
</feature>
<dbReference type="GO" id="GO:0051073">
    <property type="term" value="F:adenosylcobinamide-GDP ribazoletransferase activity"/>
    <property type="evidence" value="ECO:0007669"/>
    <property type="project" value="UniProtKB-EC"/>
</dbReference>
<evidence type="ECO:0000256" key="1">
    <source>
        <dbReference type="ARBA" id="ARBA00001946"/>
    </source>
</evidence>
<sequence>MSRTTEPHTEAGQQADDRVRDEKKSGFALQLHAFWHAVAFLTRFPVPKRLQADAWPLSPPLYPLAGALLGGALALVAFLLEGHLPPLVLAMLLITCWVYMTGGLHLDGLMDTADGFGSQRPRERILEIMKDSRVGAMGVLAAVLLLGNKLMILAHLQGGELWLGILMAVIWGRSTMLIALYAFPYARAEGLAQTLNRRQPWIRLWPLLLAVPGLIWLQWTVIFPLLACLMLISASKRKIGGLTGDVYGALCEVVEVTVLLGFLVA</sequence>
<dbReference type="InterPro" id="IPR003805">
    <property type="entry name" value="CobS"/>
</dbReference>
<evidence type="ECO:0000256" key="19">
    <source>
        <dbReference type="HAMAP-Rule" id="MF_00719"/>
    </source>
</evidence>
<keyword evidence="10 19" id="KW-0812">Transmembrane</keyword>
<keyword evidence="7 19" id="KW-1003">Cell membrane</keyword>
<comment type="similarity">
    <text evidence="4 19">Belongs to the CobS family.</text>
</comment>
<evidence type="ECO:0000256" key="8">
    <source>
        <dbReference type="ARBA" id="ARBA00022573"/>
    </source>
</evidence>
<comment type="pathway">
    <text evidence="3 19">Cofactor biosynthesis; adenosylcobalamin biosynthesis; adenosylcobalamin from cob(II)yrinate a,c-diamide: step 7/7.</text>
</comment>
<feature type="transmembrane region" description="Helical" evidence="19">
    <location>
        <begin position="87"/>
        <end position="106"/>
    </location>
</feature>
<proteinExistence type="inferred from homology"/>
<evidence type="ECO:0000313" key="20">
    <source>
        <dbReference type="EMBL" id="MFD2171888.1"/>
    </source>
</evidence>
<dbReference type="RefSeq" id="WP_386049080.1">
    <property type="nucleotide sequence ID" value="NZ_JBHUIO010000011.1"/>
</dbReference>
<keyword evidence="12 19" id="KW-1133">Transmembrane helix</keyword>
<comment type="catalytic activity">
    <reaction evidence="17 19">
        <text>alpha-ribazole + adenosylcob(III)inamide-GDP = adenosylcob(III)alamin + GMP + H(+)</text>
        <dbReference type="Rhea" id="RHEA:16049"/>
        <dbReference type="ChEBI" id="CHEBI:10329"/>
        <dbReference type="ChEBI" id="CHEBI:15378"/>
        <dbReference type="ChEBI" id="CHEBI:18408"/>
        <dbReference type="ChEBI" id="CHEBI:58115"/>
        <dbReference type="ChEBI" id="CHEBI:60487"/>
        <dbReference type="EC" id="2.7.8.26"/>
    </reaction>
</comment>
<evidence type="ECO:0000256" key="4">
    <source>
        <dbReference type="ARBA" id="ARBA00010561"/>
    </source>
</evidence>
<protein>
    <recommendedName>
        <fullName evidence="6 19">Adenosylcobinamide-GDP ribazoletransferase</fullName>
        <ecNumber evidence="5 19">2.7.8.26</ecNumber>
    </recommendedName>
    <alternativeName>
        <fullName evidence="16 19">Cobalamin synthase</fullName>
    </alternativeName>
    <alternativeName>
        <fullName evidence="15 19">Cobalamin-5'-phosphate synthase</fullName>
    </alternativeName>
</protein>
<comment type="cofactor">
    <cofactor evidence="1 19">
        <name>Mg(2+)</name>
        <dbReference type="ChEBI" id="CHEBI:18420"/>
    </cofactor>
</comment>
<evidence type="ECO:0000256" key="3">
    <source>
        <dbReference type="ARBA" id="ARBA00004663"/>
    </source>
</evidence>
<organism evidence="20 21">
    <name type="scientific">Tumebacillus lipolyticus</name>
    <dbReference type="NCBI Taxonomy" id="1280370"/>
    <lineage>
        <taxon>Bacteria</taxon>
        <taxon>Bacillati</taxon>
        <taxon>Bacillota</taxon>
        <taxon>Bacilli</taxon>
        <taxon>Bacillales</taxon>
        <taxon>Alicyclobacillaceae</taxon>
        <taxon>Tumebacillus</taxon>
    </lineage>
</organism>
<keyword evidence="11 19" id="KW-0460">Magnesium</keyword>
<evidence type="ECO:0000256" key="11">
    <source>
        <dbReference type="ARBA" id="ARBA00022842"/>
    </source>
</evidence>
<feature type="transmembrane region" description="Helical" evidence="19">
    <location>
        <begin position="161"/>
        <end position="184"/>
    </location>
</feature>
<evidence type="ECO:0000256" key="7">
    <source>
        <dbReference type="ARBA" id="ARBA00022475"/>
    </source>
</evidence>
<keyword evidence="9 19" id="KW-0808">Transferase</keyword>
<evidence type="ECO:0000256" key="6">
    <source>
        <dbReference type="ARBA" id="ARBA00015850"/>
    </source>
</evidence>
<evidence type="ECO:0000256" key="12">
    <source>
        <dbReference type="ARBA" id="ARBA00022989"/>
    </source>
</evidence>
<comment type="caution">
    <text evidence="20">The sequence shown here is derived from an EMBL/GenBank/DDBJ whole genome shotgun (WGS) entry which is preliminary data.</text>
</comment>
<accession>A0ABW5A1B5</accession>
<keyword evidence="8 19" id="KW-0169">Cobalamin biosynthesis</keyword>